<dbReference type="RefSeq" id="WP_011405692.1">
    <property type="nucleotide sequence ID" value="NZ_CATZNA010000078.1"/>
</dbReference>
<name>A0A328Q6H1_9EURY</name>
<proteinExistence type="predicted"/>
<feature type="compositionally biased region" description="Basic residues" evidence="3">
    <location>
        <begin position="430"/>
        <end position="439"/>
    </location>
</feature>
<evidence type="ECO:0000256" key="3">
    <source>
        <dbReference type="SAM" id="MobiDB-lite"/>
    </source>
</evidence>
<dbReference type="GeneID" id="3855192"/>
<dbReference type="Gene3D" id="3.90.79.10">
    <property type="entry name" value="Nucleoside Triphosphate Pyrophosphohydrolase"/>
    <property type="match status" value="1"/>
</dbReference>
<evidence type="ECO:0000313" key="4">
    <source>
        <dbReference type="EMBL" id="RAP03775.1"/>
    </source>
</evidence>
<dbReference type="AlphaFoldDB" id="A0A328Q6H1"/>
<evidence type="ECO:0000256" key="1">
    <source>
        <dbReference type="ARBA" id="ARBA00001946"/>
    </source>
</evidence>
<dbReference type="PANTHER" id="PTHR43046">
    <property type="entry name" value="GDP-MANNOSE MANNOSYL HYDROLASE"/>
    <property type="match status" value="1"/>
</dbReference>
<organism evidence="4 5">
    <name type="scientific">Methanosphaera stadtmanae</name>
    <dbReference type="NCBI Taxonomy" id="2317"/>
    <lineage>
        <taxon>Archaea</taxon>
        <taxon>Methanobacteriati</taxon>
        <taxon>Methanobacteriota</taxon>
        <taxon>Methanomada group</taxon>
        <taxon>Methanobacteria</taxon>
        <taxon>Methanobacteriales</taxon>
        <taxon>Methanobacteriaceae</taxon>
        <taxon>Methanosphaera</taxon>
    </lineage>
</organism>
<dbReference type="Proteomes" id="UP000248557">
    <property type="component" value="Unassembled WGS sequence"/>
</dbReference>
<keyword evidence="2" id="KW-0378">Hydrolase</keyword>
<feature type="compositionally biased region" description="Basic and acidic residues" evidence="3">
    <location>
        <begin position="416"/>
        <end position="429"/>
    </location>
</feature>
<evidence type="ECO:0000256" key="2">
    <source>
        <dbReference type="ARBA" id="ARBA00022801"/>
    </source>
</evidence>
<dbReference type="InterPro" id="IPR015797">
    <property type="entry name" value="NUDIX_hydrolase-like_dom_sf"/>
</dbReference>
<evidence type="ECO:0000313" key="5">
    <source>
        <dbReference type="Proteomes" id="UP000248557"/>
    </source>
</evidence>
<protein>
    <submittedName>
        <fullName evidence="4">Uncharacterized protein</fullName>
    </submittedName>
</protein>
<dbReference type="PANTHER" id="PTHR43046:SF14">
    <property type="entry name" value="MUTT_NUDIX FAMILY PROTEIN"/>
    <property type="match status" value="1"/>
</dbReference>
<dbReference type="SUPFAM" id="SSF55811">
    <property type="entry name" value="Nudix"/>
    <property type="match status" value="1"/>
</dbReference>
<feature type="region of interest" description="Disordered" evidence="3">
    <location>
        <begin position="416"/>
        <end position="439"/>
    </location>
</feature>
<reference evidence="4 5" key="1">
    <citation type="submission" date="2017-05" db="EMBL/GenBank/DDBJ databases">
        <title>Host range expansion of the Methanosphaera genus to humans and monogastric animals involves recent and extensive reduction in genome content.</title>
        <authorList>
            <person name="Hoedt E.C."/>
            <person name="Volmer J.G."/>
            <person name="Parks D.H."/>
            <person name="Rosewarne C.P."/>
            <person name="Denman S.E."/>
            <person name="Mcsweeney C.S."/>
            <person name="O Cuiv P."/>
            <person name="Hugenholtz P."/>
            <person name="Tyson G.W."/>
            <person name="Morrison M."/>
        </authorList>
    </citation>
    <scope>NUCLEOTIDE SEQUENCE [LARGE SCALE GENOMIC DNA]</scope>
    <source>
        <strain evidence="4 5">PA5</strain>
    </source>
</reference>
<dbReference type="EMBL" id="NGJK01000005">
    <property type="protein sequence ID" value="RAP03775.1"/>
    <property type="molecule type" value="Genomic_DNA"/>
</dbReference>
<accession>A0A328Q6H1</accession>
<gene>
    <name evidence="4" type="ORF">CA615_00370</name>
</gene>
<sequence length="439" mass="50732">MKTFKMYVKTVVSNDEGKILLLKEKREDRKSRWDLPGAVLTNDDSFDEVVINRIPKEIGYYVYPGKIIGVTNYVTHSVKEIHVIMTGHILNGELLLSNNYENFEWIPLNRLNEYPLNGWLKNYIKHTEEPFNDVSREIEEMDSLQNTRNEMSQDSFFGIGSKIDTNPVKNVKEQSEKQVKSSLGMLKDTILRTFHPKKANVEQTKPKPNMYSTSDMPYINIKEDIIDNTTEQITPDTSEEIVIDRSEDIIPDTPEDNTDNIIINHDYIDNTTNESIDTVMLDENDTVDEVNTKAETASDEIIIEHNTSSADDIVLEHSIDNVTEFDDIVVEHEDTQDPKPEDIKPKKVFDMNVNSANNMKKENKIHEAPKVSKNQNIKVIHNNEKTPYIRKEKQSTQKISFNSEGIKRQGWKEKLDEINRTTSNNEHKVIPRPKGKRKN</sequence>
<comment type="caution">
    <text evidence="4">The sequence shown here is derived from an EMBL/GenBank/DDBJ whole genome shotgun (WGS) entry which is preliminary data.</text>
</comment>
<dbReference type="GO" id="GO:0016787">
    <property type="term" value="F:hydrolase activity"/>
    <property type="evidence" value="ECO:0007669"/>
    <property type="project" value="UniProtKB-KW"/>
</dbReference>
<comment type="cofactor">
    <cofactor evidence="1">
        <name>Mg(2+)</name>
        <dbReference type="ChEBI" id="CHEBI:18420"/>
    </cofactor>
</comment>